<reference evidence="2 3" key="1">
    <citation type="submission" date="2019-01" db="EMBL/GenBank/DDBJ databases">
        <title>Draft genome sequence of Psathyrella aberdarensis IHI B618.</title>
        <authorList>
            <person name="Buettner E."/>
            <person name="Kellner H."/>
        </authorList>
    </citation>
    <scope>NUCLEOTIDE SEQUENCE [LARGE SCALE GENOMIC DNA]</scope>
    <source>
        <strain evidence="2 3">IHI B618</strain>
    </source>
</reference>
<gene>
    <name evidence="2" type="ORF">EST38_g10827</name>
</gene>
<sequence>MAQLHRQIMMEYTDVFGPVPSVDKLPDHDYCCVKLKDPALTLDSYLYPSPQKYRKACTKLIGEHIGGGPNLLTKSTFVKLGAASNRGVTPGDDDGSSKGKGSNEGRAGRGGRHQHLVGDLEHAFDDDLE</sequence>
<accession>A0A4Q2D8U0</accession>
<dbReference type="AlphaFoldDB" id="A0A4Q2D8U0"/>
<evidence type="ECO:0000256" key="1">
    <source>
        <dbReference type="SAM" id="MobiDB-lite"/>
    </source>
</evidence>
<name>A0A4Q2D8U0_9AGAR</name>
<keyword evidence="3" id="KW-1185">Reference proteome</keyword>
<protein>
    <submittedName>
        <fullName evidence="2">Uncharacterized protein</fullName>
    </submittedName>
</protein>
<feature type="compositionally biased region" description="Basic and acidic residues" evidence="1">
    <location>
        <begin position="116"/>
        <end position="129"/>
    </location>
</feature>
<feature type="region of interest" description="Disordered" evidence="1">
    <location>
        <begin position="83"/>
        <end position="129"/>
    </location>
</feature>
<dbReference type="EMBL" id="SDEE01000609">
    <property type="protein sequence ID" value="RXW15026.1"/>
    <property type="molecule type" value="Genomic_DNA"/>
</dbReference>
<dbReference type="Proteomes" id="UP000290288">
    <property type="component" value="Unassembled WGS sequence"/>
</dbReference>
<organism evidence="2 3">
    <name type="scientific">Candolleomyces aberdarensis</name>
    <dbReference type="NCBI Taxonomy" id="2316362"/>
    <lineage>
        <taxon>Eukaryota</taxon>
        <taxon>Fungi</taxon>
        <taxon>Dikarya</taxon>
        <taxon>Basidiomycota</taxon>
        <taxon>Agaricomycotina</taxon>
        <taxon>Agaricomycetes</taxon>
        <taxon>Agaricomycetidae</taxon>
        <taxon>Agaricales</taxon>
        <taxon>Agaricineae</taxon>
        <taxon>Psathyrellaceae</taxon>
        <taxon>Candolleomyces</taxon>
    </lineage>
</organism>
<evidence type="ECO:0000313" key="3">
    <source>
        <dbReference type="Proteomes" id="UP000290288"/>
    </source>
</evidence>
<comment type="caution">
    <text evidence="2">The sequence shown here is derived from an EMBL/GenBank/DDBJ whole genome shotgun (WGS) entry which is preliminary data.</text>
</comment>
<evidence type="ECO:0000313" key="2">
    <source>
        <dbReference type="EMBL" id="RXW15026.1"/>
    </source>
</evidence>
<proteinExistence type="predicted"/>
<feature type="compositionally biased region" description="Basic and acidic residues" evidence="1">
    <location>
        <begin position="95"/>
        <end position="107"/>
    </location>
</feature>